<feature type="transmembrane region" description="Helical" evidence="2">
    <location>
        <begin position="111"/>
        <end position="131"/>
    </location>
</feature>
<evidence type="ECO:0000313" key="3">
    <source>
        <dbReference type="Proteomes" id="UP000095280"/>
    </source>
</evidence>
<dbReference type="WBParaSite" id="maker-uti_cns_0017672-snap-gene-0.4-mRNA-1">
    <property type="protein sequence ID" value="maker-uti_cns_0017672-snap-gene-0.4-mRNA-1"/>
    <property type="gene ID" value="maker-uti_cns_0017672-snap-gene-0.4"/>
</dbReference>
<feature type="compositionally biased region" description="Polar residues" evidence="1">
    <location>
        <begin position="59"/>
        <end position="71"/>
    </location>
</feature>
<sequence>MNPLDETHSSTESSTESFTEERLTLASVGPLKSLAPGDAASEAKPARKAHSRRRISNLMRHTTATADSSQGKDLAENCGTRSEAVGEAQQGQTNEKPAKTERPKSNSVPKCACLGALFLALAILGDTLRIVDEWYAFEYDKHSFDVSAKVSYTSLVFCLSIASCLSVIGVLGLVLLFLLAVQVAYISKVLLSPSISLLRTMTADECKVVEMLLTDE</sequence>
<protein>
    <submittedName>
        <fullName evidence="4 5">Transmembrane protein</fullName>
    </submittedName>
</protein>
<dbReference type="WBParaSite" id="maker-uti_cns_0000859-snap-gene-1.5-mRNA-1">
    <property type="protein sequence ID" value="maker-uti_cns_0000859-snap-gene-1.5-mRNA-1"/>
    <property type="gene ID" value="maker-uti_cns_0000859-snap-gene-1.5"/>
</dbReference>
<feature type="transmembrane region" description="Helical" evidence="2">
    <location>
        <begin position="151"/>
        <end position="181"/>
    </location>
</feature>
<dbReference type="AlphaFoldDB" id="A0A1I8HNY3"/>
<feature type="compositionally biased region" description="Basic residues" evidence="1">
    <location>
        <begin position="46"/>
        <end position="55"/>
    </location>
</feature>
<evidence type="ECO:0000313" key="4">
    <source>
        <dbReference type="WBParaSite" id="maker-uti_cns_0000859-snap-gene-1.5-mRNA-1"/>
    </source>
</evidence>
<dbReference type="Proteomes" id="UP000095280">
    <property type="component" value="Unplaced"/>
</dbReference>
<dbReference type="WBParaSite" id="maker-uti_cns_0007193-snap-gene-0.3-mRNA-1">
    <property type="protein sequence ID" value="maker-uti_cns_0007193-snap-gene-0.3-mRNA-1"/>
    <property type="gene ID" value="maker-uti_cns_0007193-snap-gene-0.3"/>
</dbReference>
<evidence type="ECO:0000256" key="2">
    <source>
        <dbReference type="SAM" id="Phobius"/>
    </source>
</evidence>
<organism evidence="3 5">
    <name type="scientific">Macrostomum lignano</name>
    <dbReference type="NCBI Taxonomy" id="282301"/>
    <lineage>
        <taxon>Eukaryota</taxon>
        <taxon>Metazoa</taxon>
        <taxon>Spiralia</taxon>
        <taxon>Lophotrochozoa</taxon>
        <taxon>Platyhelminthes</taxon>
        <taxon>Rhabditophora</taxon>
        <taxon>Macrostomorpha</taxon>
        <taxon>Macrostomida</taxon>
        <taxon>Macrostomidae</taxon>
        <taxon>Macrostomum</taxon>
    </lineage>
</organism>
<accession>A0A1I8HNY3</accession>
<keyword evidence="3" id="KW-1185">Reference proteome</keyword>
<reference evidence="4 5" key="1">
    <citation type="submission" date="2016-11" db="UniProtKB">
        <authorList>
            <consortium name="WormBaseParasite"/>
        </authorList>
    </citation>
    <scope>IDENTIFICATION</scope>
</reference>
<dbReference type="WBParaSite" id="maker-uti_cns_0046491-snap-gene-0.6-mRNA-1">
    <property type="protein sequence ID" value="maker-uti_cns_0046491-snap-gene-0.6-mRNA-1"/>
    <property type="gene ID" value="maker-uti_cns_0046491-snap-gene-0.6"/>
</dbReference>
<evidence type="ECO:0000313" key="5">
    <source>
        <dbReference type="WBParaSite" id="maker-uti_cns_0007193-snap-gene-0.3-mRNA-1"/>
    </source>
</evidence>
<feature type="region of interest" description="Disordered" evidence="1">
    <location>
        <begin position="1"/>
        <end position="107"/>
    </location>
</feature>
<evidence type="ECO:0000256" key="1">
    <source>
        <dbReference type="SAM" id="MobiDB-lite"/>
    </source>
</evidence>
<keyword evidence="2" id="KW-1133">Transmembrane helix</keyword>
<keyword evidence="2" id="KW-0472">Membrane</keyword>
<dbReference type="WBParaSite" id="maker-uti_cns_0046490-snap-gene-0.11-mRNA-1">
    <property type="protein sequence ID" value="maker-uti_cns_0046490-snap-gene-0.11-mRNA-1"/>
    <property type="gene ID" value="maker-uti_cns_0046490-snap-gene-0.11"/>
</dbReference>
<proteinExistence type="predicted"/>
<keyword evidence="2" id="KW-0812">Transmembrane</keyword>
<name>A0A1I8HNY3_9PLAT</name>